<evidence type="ECO:0000313" key="2">
    <source>
        <dbReference type="EMBL" id="HAS6676659.1"/>
    </source>
</evidence>
<dbReference type="Proteomes" id="UP000856022">
    <property type="component" value="Unassembled WGS sequence"/>
</dbReference>
<dbReference type="Proteomes" id="UP000321504">
    <property type="component" value="Unassembled WGS sequence"/>
</dbReference>
<dbReference type="EMBL" id="DACQKT010000002">
    <property type="protein sequence ID" value="HAS6676659.1"/>
    <property type="molecule type" value="Genomic_DNA"/>
</dbReference>
<dbReference type="OMA" id="DNTVMND"/>
<dbReference type="OrthoDB" id="5892911at2"/>
<evidence type="ECO:0000313" key="5">
    <source>
        <dbReference type="Proteomes" id="UP000321504"/>
    </source>
</evidence>
<evidence type="ECO:0000313" key="6">
    <source>
        <dbReference type="Proteomes" id="UP000464718"/>
    </source>
</evidence>
<name>A0A2S1MG05_VIBPH</name>
<reference evidence="2" key="1">
    <citation type="journal article" date="2018" name="Genome Biol.">
        <title>SKESA: strategic k-mer extension for scrupulous assemblies.</title>
        <authorList>
            <person name="Souvorov A."/>
            <person name="Agarwala R."/>
            <person name="Lipman D.J."/>
        </authorList>
    </citation>
    <scope>NUCLEOTIDE SEQUENCE</scope>
    <source>
        <strain evidence="2">1930</strain>
    </source>
</reference>
<reference evidence="2" key="4">
    <citation type="submission" date="2019-12" db="EMBL/GenBank/DDBJ databases">
        <authorList>
            <consortium name="NCBI Pathogen Detection Project"/>
        </authorList>
    </citation>
    <scope>NUCLEOTIDE SEQUENCE</scope>
    <source>
        <strain evidence="2">1930</strain>
    </source>
</reference>
<dbReference type="AlphaFoldDB" id="A0A2S1MG05"/>
<proteinExistence type="predicted"/>
<evidence type="ECO:0000313" key="3">
    <source>
        <dbReference type="EMBL" id="QHH12727.1"/>
    </source>
</evidence>
<organism evidence="2">
    <name type="scientific">Vibrio parahaemolyticus</name>
    <dbReference type="NCBI Taxonomy" id="670"/>
    <lineage>
        <taxon>Bacteria</taxon>
        <taxon>Pseudomonadati</taxon>
        <taxon>Pseudomonadota</taxon>
        <taxon>Gammaproteobacteria</taxon>
        <taxon>Vibrionales</taxon>
        <taxon>Vibrionaceae</taxon>
        <taxon>Vibrio</taxon>
    </lineage>
</organism>
<gene>
    <name evidence="3" type="ORF">EHC69_26165</name>
    <name evidence="4" type="ORF">FVP01_02530</name>
    <name evidence="2" type="ORF">I7278_07545</name>
</gene>
<evidence type="ECO:0000256" key="1">
    <source>
        <dbReference type="SAM" id="MobiDB-lite"/>
    </source>
</evidence>
<dbReference type="Proteomes" id="UP000464718">
    <property type="component" value="Chromosome ii"/>
</dbReference>
<sequence length="74" mass="8566">MATEAVRQDMKDKPEYSEDTEMKAQQFKELKKKLGDLTASQLKTLQGEISMTLNKKEKPLLSTEEREMLSKLFV</sequence>
<dbReference type="EMBL" id="VRMQ01000001">
    <property type="protein sequence ID" value="TXN17884.1"/>
    <property type="molecule type" value="Genomic_DNA"/>
</dbReference>
<protein>
    <submittedName>
        <fullName evidence="2">Uncharacterized protein</fullName>
    </submittedName>
</protein>
<dbReference type="EMBL" id="CP034299">
    <property type="protein sequence ID" value="QHH12727.1"/>
    <property type="molecule type" value="Genomic_DNA"/>
</dbReference>
<reference evidence="4 5" key="3">
    <citation type="submission" date="2019-08" db="EMBL/GenBank/DDBJ databases">
        <title>Emerging of two pre-pandemic pathogenic O4:KUT lineages of Vibrio parahaemolyticus in coastal eastern China.</title>
        <authorList>
            <person name="Yu H."/>
        </authorList>
    </citation>
    <scope>NUCLEOTIDE SEQUENCE [LARGE SCALE GENOMIC DNA]</scope>
    <source>
        <strain evidence="4 5">HZ17-383</strain>
    </source>
</reference>
<reference evidence="3 6" key="2">
    <citation type="submission" date="2018-12" db="EMBL/GenBank/DDBJ databases">
        <title>Genomic insights into the evolutionary origins and pathogenicity of five Vibrio parahaemolyticus strains isolated from the shrimp with acute hepatopancreatic necrosis disease (AHPND).</title>
        <authorList>
            <person name="Yang Q."/>
            <person name="Dong X."/>
            <person name="Xie G."/>
            <person name="Fu S."/>
            <person name="Zou P."/>
            <person name="Sun J."/>
            <person name="Wang Y."/>
            <person name="Huang J."/>
        </authorList>
    </citation>
    <scope>NUCLEOTIDE SEQUENCE [LARGE SCALE GENOMIC DNA]</scope>
    <source>
        <strain evidence="3 6">20160303005-1</strain>
    </source>
</reference>
<evidence type="ECO:0000313" key="4">
    <source>
        <dbReference type="EMBL" id="TXN17884.1"/>
    </source>
</evidence>
<feature type="region of interest" description="Disordered" evidence="1">
    <location>
        <begin position="1"/>
        <end position="21"/>
    </location>
</feature>
<accession>A0A2S1MG05</accession>